<reference evidence="8" key="1">
    <citation type="journal article" date="2019" name="Beilstein J. Org. Chem.">
        <title>Nanangenines: drimane sesquiterpenoids as the dominant metabolite cohort of a novel Australian fungus, Aspergillus nanangensis.</title>
        <authorList>
            <person name="Lacey H.J."/>
            <person name="Gilchrist C.L.M."/>
            <person name="Crombie A."/>
            <person name="Kalaitzis J.A."/>
            <person name="Vuong D."/>
            <person name="Rutledge P.J."/>
            <person name="Turner P."/>
            <person name="Pitt J.I."/>
            <person name="Lacey E."/>
            <person name="Chooi Y.H."/>
            <person name="Piggott A.M."/>
        </authorList>
    </citation>
    <scope>NUCLEOTIDE SEQUENCE</scope>
    <source>
        <strain evidence="8">MST-FP2251</strain>
    </source>
</reference>
<keyword evidence="4 6" id="KW-1133">Transmembrane helix</keyword>
<feature type="transmembrane region" description="Helical" evidence="6">
    <location>
        <begin position="398"/>
        <end position="415"/>
    </location>
</feature>
<evidence type="ECO:0000313" key="8">
    <source>
        <dbReference type="EMBL" id="KAF9885442.1"/>
    </source>
</evidence>
<feature type="transmembrane region" description="Helical" evidence="6">
    <location>
        <begin position="285"/>
        <end position="308"/>
    </location>
</feature>
<comment type="function">
    <text evidence="6">Probably involved in transport through the plasma membrane.</text>
</comment>
<gene>
    <name evidence="8" type="ORF">FE257_012878</name>
</gene>
<dbReference type="AlphaFoldDB" id="A0AAD4CFN7"/>
<evidence type="ECO:0000256" key="3">
    <source>
        <dbReference type="ARBA" id="ARBA00022692"/>
    </source>
</evidence>
<evidence type="ECO:0000313" key="9">
    <source>
        <dbReference type="Proteomes" id="UP001194746"/>
    </source>
</evidence>
<feature type="compositionally biased region" description="Basic and acidic residues" evidence="7">
    <location>
        <begin position="182"/>
        <end position="216"/>
    </location>
</feature>
<feature type="compositionally biased region" description="Acidic residues" evidence="7">
    <location>
        <begin position="171"/>
        <end position="181"/>
    </location>
</feature>
<dbReference type="GO" id="GO:0022857">
    <property type="term" value="F:transmembrane transporter activity"/>
    <property type="evidence" value="ECO:0007669"/>
    <property type="project" value="UniProtKB-UniRule"/>
</dbReference>
<dbReference type="GO" id="GO:0005886">
    <property type="term" value="C:plasma membrane"/>
    <property type="evidence" value="ECO:0007669"/>
    <property type="project" value="UniProtKB-SubCell"/>
</dbReference>
<feature type="region of interest" description="Disordered" evidence="7">
    <location>
        <begin position="120"/>
        <end position="243"/>
    </location>
</feature>
<evidence type="ECO:0000256" key="2">
    <source>
        <dbReference type="ARBA" id="ARBA00007168"/>
    </source>
</evidence>
<feature type="compositionally biased region" description="Low complexity" evidence="7">
    <location>
        <begin position="36"/>
        <end position="47"/>
    </location>
</feature>
<feature type="transmembrane region" description="Helical" evidence="6">
    <location>
        <begin position="441"/>
        <end position="463"/>
    </location>
</feature>
<comment type="similarity">
    <text evidence="2 6">Belongs to the CTL (choline transporter-like) family.</text>
</comment>
<evidence type="ECO:0000256" key="4">
    <source>
        <dbReference type="ARBA" id="ARBA00022989"/>
    </source>
</evidence>
<sequence length="542" mass="61375">MFSEYASRFLAQSQSRIVPHSNESRRKGHVRHAPQPGSSRFPSSRSFLQRTHVDPYQPANSQISNFPFSSRNGTQPAPLFYSATDEFREEDDEVEREREIADFYALQRSRRHFGSSYLKQSSELEEDDSSLDKNELDLSSGERGGTTKGIRSSWRVERSGYGPRGITTGPVEEELENENESSQDRSNNKHGDRLVEVRLEDTIKSSPDLERDRLGTGDDDPPSIQRFREQPQHSGGDSETGSLFSLKGRAEGFPLNTDLRSPSPVDSYQSTTEAIKREPLMHDAFWAHLFLISLACLFATSFLVYLHTSSPPRDRSKWGDTIYTTVHGSFYLLGCYTVVSIFISLVWLALLRAHVRQLVFAVMFAVPMILYSFALYPFISSFKGSWNGASVQDKMMRVGSIVPFIMASVWTYNVIRGRHAIGRAVAILEFSCRILSANTELLGLGLCTLVFIVSWTWAWMLMFTRVFLGGHMSGSRHFIINVSSWWLGIYFIFVYIWSLGVVAGIQRAVTAATSRQQSVTPLPRYSEQFVCLGWSRCWFGSP</sequence>
<evidence type="ECO:0000256" key="7">
    <source>
        <dbReference type="SAM" id="MobiDB-lite"/>
    </source>
</evidence>
<feature type="compositionally biased region" description="Polar residues" evidence="7">
    <location>
        <begin position="232"/>
        <end position="243"/>
    </location>
</feature>
<feature type="region of interest" description="Disordered" evidence="7">
    <location>
        <begin position="1"/>
        <end position="78"/>
    </location>
</feature>
<dbReference type="InterPro" id="IPR007603">
    <property type="entry name" value="Choline_transptr-like"/>
</dbReference>
<feature type="transmembrane region" description="Helical" evidence="6">
    <location>
        <begin position="483"/>
        <end position="505"/>
    </location>
</feature>
<comment type="caution">
    <text evidence="6">Lacks conserved residue(s) required for the propagation of feature annotation.</text>
</comment>
<proteinExistence type="inferred from homology"/>
<evidence type="ECO:0000256" key="1">
    <source>
        <dbReference type="ARBA" id="ARBA00004141"/>
    </source>
</evidence>
<keyword evidence="5 6" id="KW-0472">Membrane</keyword>
<dbReference type="Proteomes" id="UP001194746">
    <property type="component" value="Unassembled WGS sequence"/>
</dbReference>
<name>A0AAD4CFN7_ASPNN</name>
<evidence type="ECO:0000256" key="6">
    <source>
        <dbReference type="RuleBase" id="RU368066"/>
    </source>
</evidence>
<feature type="transmembrane region" description="Helical" evidence="6">
    <location>
        <begin position="358"/>
        <end position="378"/>
    </location>
</feature>
<dbReference type="EMBL" id="VCAU01000095">
    <property type="protein sequence ID" value="KAF9885442.1"/>
    <property type="molecule type" value="Genomic_DNA"/>
</dbReference>
<evidence type="ECO:0000256" key="5">
    <source>
        <dbReference type="ARBA" id="ARBA00023136"/>
    </source>
</evidence>
<feature type="compositionally biased region" description="Polar residues" evidence="7">
    <location>
        <begin position="58"/>
        <end position="75"/>
    </location>
</feature>
<protein>
    <recommendedName>
        <fullName evidence="6">Protein PNS1</fullName>
    </recommendedName>
</protein>
<dbReference type="PANTHER" id="PTHR12385:SF88">
    <property type="entry name" value="CHOLINE TRANSPORTER-LIKE PROTEIN CTL1"/>
    <property type="match status" value="1"/>
</dbReference>
<comment type="subcellular location">
    <subcellularLocation>
        <location evidence="6">Cell membrane</location>
        <topology evidence="6">Multi-pass membrane protein</topology>
    </subcellularLocation>
    <subcellularLocation>
        <location evidence="1">Membrane</location>
        <topology evidence="1">Multi-pass membrane protein</topology>
    </subcellularLocation>
</comment>
<keyword evidence="3 6" id="KW-0812">Transmembrane</keyword>
<dbReference type="Pfam" id="PF04515">
    <property type="entry name" value="Choline_transpo"/>
    <property type="match status" value="1"/>
</dbReference>
<keyword evidence="9" id="KW-1185">Reference proteome</keyword>
<accession>A0AAD4CFN7</accession>
<dbReference type="PANTHER" id="PTHR12385">
    <property type="entry name" value="CHOLINE TRANSPORTER-LIKE (SLC FAMILY 44)"/>
    <property type="match status" value="1"/>
</dbReference>
<reference evidence="8" key="2">
    <citation type="submission" date="2020-02" db="EMBL/GenBank/DDBJ databases">
        <authorList>
            <person name="Gilchrist C.L.M."/>
            <person name="Chooi Y.-H."/>
        </authorList>
    </citation>
    <scope>NUCLEOTIDE SEQUENCE</scope>
    <source>
        <strain evidence="8">MST-FP2251</strain>
    </source>
</reference>
<feature type="transmembrane region" description="Helical" evidence="6">
    <location>
        <begin position="328"/>
        <end position="351"/>
    </location>
</feature>
<comment type="caution">
    <text evidence="8">The sequence shown here is derived from an EMBL/GenBank/DDBJ whole genome shotgun (WGS) entry which is preliminary data.</text>
</comment>
<organism evidence="8 9">
    <name type="scientific">Aspergillus nanangensis</name>
    <dbReference type="NCBI Taxonomy" id="2582783"/>
    <lineage>
        <taxon>Eukaryota</taxon>
        <taxon>Fungi</taxon>
        <taxon>Dikarya</taxon>
        <taxon>Ascomycota</taxon>
        <taxon>Pezizomycotina</taxon>
        <taxon>Eurotiomycetes</taxon>
        <taxon>Eurotiomycetidae</taxon>
        <taxon>Eurotiales</taxon>
        <taxon>Aspergillaceae</taxon>
        <taxon>Aspergillus</taxon>
        <taxon>Aspergillus subgen. Circumdati</taxon>
    </lineage>
</organism>